<reference evidence="2 3" key="1">
    <citation type="journal article" date="2012" name="J. Bacteriol.">
        <title>Genome Sequence of Idiomarina xiamenensis Type Strain 10-D-4.</title>
        <authorList>
            <person name="Lai Q."/>
            <person name="Wang L."/>
            <person name="Wang W."/>
            <person name="Shao Z."/>
        </authorList>
    </citation>
    <scope>NUCLEOTIDE SEQUENCE [LARGE SCALE GENOMIC DNA]</scope>
    <source>
        <strain evidence="2 3">10-D-4</strain>
    </source>
</reference>
<feature type="compositionally biased region" description="Basic and acidic residues" evidence="1">
    <location>
        <begin position="64"/>
        <end position="79"/>
    </location>
</feature>
<dbReference type="STRING" id="740709.A10D4_10601"/>
<dbReference type="Pfam" id="PF12118">
    <property type="entry name" value="SprA-related"/>
    <property type="match status" value="1"/>
</dbReference>
<evidence type="ECO:0000313" key="3">
    <source>
        <dbReference type="Proteomes" id="UP000014115"/>
    </source>
</evidence>
<feature type="compositionally biased region" description="Low complexity" evidence="1">
    <location>
        <begin position="194"/>
        <end position="227"/>
    </location>
</feature>
<dbReference type="EMBL" id="AMRG01000013">
    <property type="protein sequence ID" value="EKE81521.1"/>
    <property type="molecule type" value="Genomic_DNA"/>
</dbReference>
<feature type="compositionally biased region" description="Polar residues" evidence="1">
    <location>
        <begin position="34"/>
        <end position="46"/>
    </location>
</feature>
<sequence>MNITTALPNIPFPPAPAAEAVRKDNQQRELVRQPSANQSSQDSLQGDKQAEPQAAGVASNAKARGREDVERDARGRLSERNGAAEQQLSDEELQQLQDLQSRDREVRVHEQAHAAVGGQHAGSPSYSYERGPDGKSYATAGEVPIDVSVVANDPQATIQKMQQVQRAALAPAQPSAADRAIAADAAMKLNQARAELAQSSAPQSQQQTQDETSASSTDETDQTSATAKATARSDNLSDADNPFMRQAADVVARSERIATHYQASSRASENAFSAFA</sequence>
<feature type="compositionally biased region" description="Low complexity" evidence="1">
    <location>
        <begin position="113"/>
        <end position="122"/>
    </location>
</feature>
<dbReference type="AlphaFoldDB" id="K2JDP2"/>
<evidence type="ECO:0000256" key="1">
    <source>
        <dbReference type="SAM" id="MobiDB-lite"/>
    </source>
</evidence>
<feature type="region of interest" description="Disordered" evidence="1">
    <location>
        <begin position="1"/>
        <end position="139"/>
    </location>
</feature>
<feature type="compositionally biased region" description="Basic and acidic residues" evidence="1">
    <location>
        <begin position="100"/>
        <end position="112"/>
    </location>
</feature>
<proteinExistence type="predicted"/>
<dbReference type="eggNOG" id="COG3064">
    <property type="taxonomic scope" value="Bacteria"/>
</dbReference>
<evidence type="ECO:0008006" key="4">
    <source>
        <dbReference type="Google" id="ProtNLM"/>
    </source>
</evidence>
<comment type="caution">
    <text evidence="2">The sequence shown here is derived from an EMBL/GenBank/DDBJ whole genome shotgun (WGS) entry which is preliminary data.</text>
</comment>
<dbReference type="RefSeq" id="WP_008489447.1">
    <property type="nucleotide sequence ID" value="NZ_AMRG01000013.1"/>
</dbReference>
<feature type="region of interest" description="Disordered" evidence="1">
    <location>
        <begin position="193"/>
        <end position="241"/>
    </location>
</feature>
<dbReference type="Proteomes" id="UP000014115">
    <property type="component" value="Unassembled WGS sequence"/>
</dbReference>
<feature type="compositionally biased region" description="Basic and acidic residues" evidence="1">
    <location>
        <begin position="20"/>
        <end position="31"/>
    </location>
</feature>
<name>K2JDP2_9GAMM</name>
<dbReference type="PATRIC" id="fig|740709.3.peg.2143"/>
<dbReference type="InterPro" id="IPR021973">
    <property type="entry name" value="SprA-related"/>
</dbReference>
<organism evidence="2 3">
    <name type="scientific">Idiomarina xiamenensis 10-D-4</name>
    <dbReference type="NCBI Taxonomy" id="740709"/>
    <lineage>
        <taxon>Bacteria</taxon>
        <taxon>Pseudomonadati</taxon>
        <taxon>Pseudomonadota</taxon>
        <taxon>Gammaproteobacteria</taxon>
        <taxon>Alteromonadales</taxon>
        <taxon>Idiomarinaceae</taxon>
        <taxon>Idiomarina</taxon>
    </lineage>
</organism>
<gene>
    <name evidence="2" type="ORF">A10D4_10601</name>
</gene>
<accession>K2JDP2</accession>
<evidence type="ECO:0000313" key="2">
    <source>
        <dbReference type="EMBL" id="EKE81521.1"/>
    </source>
</evidence>
<protein>
    <recommendedName>
        <fullName evidence="4">SrpA-related protein</fullName>
    </recommendedName>
</protein>
<keyword evidence="3" id="KW-1185">Reference proteome</keyword>